<keyword evidence="9 14" id="KW-0133">Cell shape</keyword>
<keyword evidence="5 14" id="KW-0436">Ligase</keyword>
<dbReference type="EMBL" id="JASJEU010000015">
    <property type="protein sequence ID" value="MDJ1650860.1"/>
    <property type="molecule type" value="Genomic_DNA"/>
</dbReference>
<dbReference type="Gene3D" id="3.40.50.720">
    <property type="entry name" value="NAD(P)-binding Rossmann-like Domain"/>
    <property type="match status" value="1"/>
</dbReference>
<dbReference type="PANTHER" id="PTHR43445">
    <property type="entry name" value="UDP-N-ACETYLMURAMATE--L-ALANINE LIGASE-RELATED"/>
    <property type="match status" value="1"/>
</dbReference>
<dbReference type="EC" id="6.3.2.8" evidence="3 14"/>
<comment type="similarity">
    <text evidence="14">Belongs to the MurCDEF family.</text>
</comment>
<keyword evidence="6 14" id="KW-0132">Cell division</keyword>
<evidence type="ECO:0000259" key="15">
    <source>
        <dbReference type="Pfam" id="PF01225"/>
    </source>
</evidence>
<feature type="domain" description="Mur ligase C-terminal" evidence="16">
    <location>
        <begin position="325"/>
        <end position="460"/>
    </location>
</feature>
<sequence>MDTNDNCNLRSVHFIGVGGVGMSGIARVAFDQGLCVSGSDLKESRYTKQLKAAGIDVHIGHDAANIPGGPGCTDAAPDRVVVSTAILDNNPEYRAAQERGLPIWHRAQMLAHLGRDLETLAVAGTHGKTTTSSMLASVLDDMGEDPTFLIGGIVRAYGTNAHSGRGPHYVVEADESDKSFTYLSPRAVLVTNIEADHLDHYRDLDEIYEKFGAFIASVPEDGGVAVVCGDDAELTRLARSTGRPVITYGFGEDCDARIVSFEPKGVGSDFSLALPDGRVLAAHIKQNPGSHNALNAAGVITLIDALGMDALVAAQAIGNFAGVRRRFDLVGEAAGITVVDDYAHHPTEIAATIEAASRLGYRHVHVLFQPHRYSRAPLFTEVLADEFGRAFDAADSVTFMDVYPAGEAPIPGVSGKTFLNVVLDHAGHPEAAYVPRRIEVVPYLAAKANAGDLVITMGAGDVTAIGPQLVEVLHAGDSSAASAAPTQR</sequence>
<comment type="catalytic activity">
    <reaction evidence="13 14">
        <text>UDP-N-acetyl-alpha-D-muramate + L-alanine + ATP = UDP-N-acetyl-alpha-D-muramoyl-L-alanine + ADP + phosphate + H(+)</text>
        <dbReference type="Rhea" id="RHEA:23372"/>
        <dbReference type="ChEBI" id="CHEBI:15378"/>
        <dbReference type="ChEBI" id="CHEBI:30616"/>
        <dbReference type="ChEBI" id="CHEBI:43474"/>
        <dbReference type="ChEBI" id="CHEBI:57972"/>
        <dbReference type="ChEBI" id="CHEBI:70757"/>
        <dbReference type="ChEBI" id="CHEBI:83898"/>
        <dbReference type="ChEBI" id="CHEBI:456216"/>
        <dbReference type="EC" id="6.3.2.8"/>
    </reaction>
</comment>
<evidence type="ECO:0000313" key="18">
    <source>
        <dbReference type="EMBL" id="MDJ1650860.1"/>
    </source>
</evidence>
<evidence type="ECO:0000256" key="10">
    <source>
        <dbReference type="ARBA" id="ARBA00022984"/>
    </source>
</evidence>
<dbReference type="Pfam" id="PF02875">
    <property type="entry name" value="Mur_ligase_C"/>
    <property type="match status" value="1"/>
</dbReference>
<feature type="domain" description="Mur ligase central" evidence="17">
    <location>
        <begin position="122"/>
        <end position="302"/>
    </location>
</feature>
<evidence type="ECO:0000259" key="16">
    <source>
        <dbReference type="Pfam" id="PF02875"/>
    </source>
</evidence>
<dbReference type="InterPro" id="IPR036615">
    <property type="entry name" value="Mur_ligase_C_dom_sf"/>
</dbReference>
<dbReference type="InterPro" id="IPR000713">
    <property type="entry name" value="Mur_ligase_N"/>
</dbReference>
<dbReference type="SUPFAM" id="SSF51984">
    <property type="entry name" value="MurCD N-terminal domain"/>
    <property type="match status" value="1"/>
</dbReference>
<dbReference type="Pfam" id="PF01225">
    <property type="entry name" value="Mur_ligase"/>
    <property type="match status" value="1"/>
</dbReference>
<keyword evidence="19" id="KW-1185">Reference proteome</keyword>
<dbReference type="Gene3D" id="3.40.1190.10">
    <property type="entry name" value="Mur-like, catalytic domain"/>
    <property type="match status" value="1"/>
</dbReference>
<organism evidence="18 19">
    <name type="scientific">Gordonibacter faecis</name>
    <dbReference type="NCBI Taxonomy" id="3047475"/>
    <lineage>
        <taxon>Bacteria</taxon>
        <taxon>Bacillati</taxon>
        <taxon>Actinomycetota</taxon>
        <taxon>Coriobacteriia</taxon>
        <taxon>Eggerthellales</taxon>
        <taxon>Eggerthellaceae</taxon>
        <taxon>Gordonibacter</taxon>
    </lineage>
</organism>
<keyword evidence="11 14" id="KW-0131">Cell cycle</keyword>
<evidence type="ECO:0000256" key="13">
    <source>
        <dbReference type="ARBA" id="ARBA00047833"/>
    </source>
</evidence>
<evidence type="ECO:0000256" key="6">
    <source>
        <dbReference type="ARBA" id="ARBA00022618"/>
    </source>
</evidence>
<dbReference type="HAMAP" id="MF_00046">
    <property type="entry name" value="MurC"/>
    <property type="match status" value="1"/>
</dbReference>
<evidence type="ECO:0000256" key="12">
    <source>
        <dbReference type="ARBA" id="ARBA00023316"/>
    </source>
</evidence>
<evidence type="ECO:0000256" key="4">
    <source>
        <dbReference type="ARBA" id="ARBA00022490"/>
    </source>
</evidence>
<dbReference type="RefSeq" id="WP_283832203.1">
    <property type="nucleotide sequence ID" value="NZ_JASJEU010000015.1"/>
</dbReference>
<feature type="binding site" evidence="14">
    <location>
        <begin position="124"/>
        <end position="130"/>
    </location>
    <ligand>
        <name>ATP</name>
        <dbReference type="ChEBI" id="CHEBI:30616"/>
    </ligand>
</feature>
<keyword evidence="8 14" id="KW-0067">ATP-binding</keyword>
<evidence type="ECO:0000256" key="9">
    <source>
        <dbReference type="ARBA" id="ARBA00022960"/>
    </source>
</evidence>
<dbReference type="InterPro" id="IPR013221">
    <property type="entry name" value="Mur_ligase_cen"/>
</dbReference>
<evidence type="ECO:0000259" key="17">
    <source>
        <dbReference type="Pfam" id="PF08245"/>
    </source>
</evidence>
<evidence type="ECO:0000256" key="14">
    <source>
        <dbReference type="HAMAP-Rule" id="MF_00046"/>
    </source>
</evidence>
<dbReference type="PANTHER" id="PTHR43445:SF3">
    <property type="entry name" value="UDP-N-ACETYLMURAMATE--L-ALANINE LIGASE"/>
    <property type="match status" value="1"/>
</dbReference>
<evidence type="ECO:0000313" key="19">
    <source>
        <dbReference type="Proteomes" id="UP001232750"/>
    </source>
</evidence>
<gene>
    <name evidence="14 18" type="primary">murC</name>
    <name evidence="18" type="ORF">QNJ86_08610</name>
</gene>
<dbReference type="Pfam" id="PF08245">
    <property type="entry name" value="Mur_ligase_M"/>
    <property type="match status" value="1"/>
</dbReference>
<comment type="caution">
    <text evidence="18">The sequence shown here is derived from an EMBL/GenBank/DDBJ whole genome shotgun (WGS) entry which is preliminary data.</text>
</comment>
<dbReference type="InterPro" id="IPR005758">
    <property type="entry name" value="UDP-N-AcMur_Ala_ligase_MurC"/>
</dbReference>
<evidence type="ECO:0000256" key="1">
    <source>
        <dbReference type="ARBA" id="ARBA00004496"/>
    </source>
</evidence>
<evidence type="ECO:0000256" key="3">
    <source>
        <dbReference type="ARBA" id="ARBA00012211"/>
    </source>
</evidence>
<name>A0ABT7DMU2_9ACTN</name>
<comment type="subcellular location">
    <subcellularLocation>
        <location evidence="1 14">Cytoplasm</location>
    </subcellularLocation>
</comment>
<dbReference type="GO" id="GO:0008763">
    <property type="term" value="F:UDP-N-acetylmuramate-L-alanine ligase activity"/>
    <property type="evidence" value="ECO:0007669"/>
    <property type="project" value="UniProtKB-EC"/>
</dbReference>
<dbReference type="Proteomes" id="UP001232750">
    <property type="component" value="Unassembled WGS sequence"/>
</dbReference>
<proteinExistence type="inferred from homology"/>
<evidence type="ECO:0000256" key="7">
    <source>
        <dbReference type="ARBA" id="ARBA00022741"/>
    </source>
</evidence>
<dbReference type="NCBIfam" id="TIGR01082">
    <property type="entry name" value="murC"/>
    <property type="match status" value="1"/>
</dbReference>
<keyword evidence="10 14" id="KW-0573">Peptidoglycan synthesis</keyword>
<evidence type="ECO:0000256" key="11">
    <source>
        <dbReference type="ARBA" id="ARBA00023306"/>
    </source>
</evidence>
<keyword evidence="7 14" id="KW-0547">Nucleotide-binding</keyword>
<dbReference type="SUPFAM" id="SSF53623">
    <property type="entry name" value="MurD-like peptide ligases, catalytic domain"/>
    <property type="match status" value="1"/>
</dbReference>
<evidence type="ECO:0000256" key="2">
    <source>
        <dbReference type="ARBA" id="ARBA00004752"/>
    </source>
</evidence>
<protein>
    <recommendedName>
        <fullName evidence="3 14">UDP-N-acetylmuramate--L-alanine ligase</fullName>
        <ecNumber evidence="3 14">6.3.2.8</ecNumber>
    </recommendedName>
    <alternativeName>
        <fullName evidence="14">UDP-N-acetylmuramoyl-L-alanine synthetase</fullName>
    </alternativeName>
</protein>
<dbReference type="InterPro" id="IPR004101">
    <property type="entry name" value="Mur_ligase_C"/>
</dbReference>
<reference evidence="18 19" key="1">
    <citation type="submission" date="2023-05" db="EMBL/GenBank/DDBJ databases">
        <title>Gordonibacter KGMB12511T sp. nov., isolated from faeces of healthy Korean.</title>
        <authorList>
            <person name="Kim H.S."/>
            <person name="Kim J.-S."/>
            <person name="Suh M.K."/>
            <person name="Eom M.K."/>
            <person name="Do H.E."/>
            <person name="Lee J.-S."/>
        </authorList>
    </citation>
    <scope>NUCLEOTIDE SEQUENCE [LARGE SCALE GENOMIC DNA]</scope>
    <source>
        <strain evidence="18 19">KGMB12511</strain>
    </source>
</reference>
<dbReference type="InterPro" id="IPR050061">
    <property type="entry name" value="MurCDEF_pg_biosynth"/>
</dbReference>
<comment type="function">
    <text evidence="14">Cell wall formation.</text>
</comment>
<comment type="pathway">
    <text evidence="2 14">Cell wall biogenesis; peptidoglycan biosynthesis.</text>
</comment>
<keyword evidence="12 14" id="KW-0961">Cell wall biogenesis/degradation</keyword>
<accession>A0ABT7DMU2</accession>
<dbReference type="SUPFAM" id="SSF53244">
    <property type="entry name" value="MurD-like peptide ligases, peptide-binding domain"/>
    <property type="match status" value="1"/>
</dbReference>
<keyword evidence="4 14" id="KW-0963">Cytoplasm</keyword>
<feature type="domain" description="Mur ligase N-terminal catalytic" evidence="15">
    <location>
        <begin position="12"/>
        <end position="115"/>
    </location>
</feature>
<dbReference type="InterPro" id="IPR036565">
    <property type="entry name" value="Mur-like_cat_sf"/>
</dbReference>
<dbReference type="Gene3D" id="3.90.190.20">
    <property type="entry name" value="Mur ligase, C-terminal domain"/>
    <property type="match status" value="1"/>
</dbReference>
<evidence type="ECO:0000256" key="8">
    <source>
        <dbReference type="ARBA" id="ARBA00022840"/>
    </source>
</evidence>
<evidence type="ECO:0000256" key="5">
    <source>
        <dbReference type="ARBA" id="ARBA00022598"/>
    </source>
</evidence>